<reference evidence="2" key="1">
    <citation type="journal article" date="2014" name="Front. Microbiol.">
        <title>High frequency of phylogenetically diverse reductive dehalogenase-homologous genes in deep subseafloor sedimentary metagenomes.</title>
        <authorList>
            <person name="Kawai M."/>
            <person name="Futagami T."/>
            <person name="Toyoda A."/>
            <person name="Takaki Y."/>
            <person name="Nishi S."/>
            <person name="Hori S."/>
            <person name="Arai W."/>
            <person name="Tsubouchi T."/>
            <person name="Morono Y."/>
            <person name="Uchiyama I."/>
            <person name="Ito T."/>
            <person name="Fujiyama A."/>
            <person name="Inagaki F."/>
            <person name="Takami H."/>
        </authorList>
    </citation>
    <scope>NUCLEOTIDE SEQUENCE</scope>
    <source>
        <strain evidence="2">Expedition CK06-06</strain>
    </source>
</reference>
<feature type="compositionally biased region" description="Low complexity" evidence="1">
    <location>
        <begin position="28"/>
        <end position="37"/>
    </location>
</feature>
<sequence length="50" mass="5138">MKKKCFLIPLFLILAMLLVGCNGGDGTTTPPVSPVTGNQSPTASFTATPT</sequence>
<evidence type="ECO:0000256" key="1">
    <source>
        <dbReference type="SAM" id="MobiDB-lite"/>
    </source>
</evidence>
<feature type="compositionally biased region" description="Polar residues" evidence="1">
    <location>
        <begin position="38"/>
        <end position="50"/>
    </location>
</feature>
<proteinExistence type="predicted"/>
<organism evidence="2">
    <name type="scientific">marine sediment metagenome</name>
    <dbReference type="NCBI Taxonomy" id="412755"/>
    <lineage>
        <taxon>unclassified sequences</taxon>
        <taxon>metagenomes</taxon>
        <taxon>ecological metagenomes</taxon>
    </lineage>
</organism>
<accession>X1NJQ4</accession>
<protein>
    <submittedName>
        <fullName evidence="2">Uncharacterized protein</fullName>
    </submittedName>
</protein>
<feature type="region of interest" description="Disordered" evidence="1">
    <location>
        <begin position="28"/>
        <end position="50"/>
    </location>
</feature>
<comment type="caution">
    <text evidence="2">The sequence shown here is derived from an EMBL/GenBank/DDBJ whole genome shotgun (WGS) entry which is preliminary data.</text>
</comment>
<gene>
    <name evidence="2" type="ORF">S06H3_34814</name>
</gene>
<name>X1NJQ4_9ZZZZ</name>
<dbReference type="EMBL" id="BARV01020936">
    <property type="protein sequence ID" value="GAI18924.1"/>
    <property type="molecule type" value="Genomic_DNA"/>
</dbReference>
<feature type="non-terminal residue" evidence="2">
    <location>
        <position position="50"/>
    </location>
</feature>
<dbReference type="AlphaFoldDB" id="X1NJQ4"/>
<dbReference type="PROSITE" id="PS51257">
    <property type="entry name" value="PROKAR_LIPOPROTEIN"/>
    <property type="match status" value="1"/>
</dbReference>
<evidence type="ECO:0000313" key="2">
    <source>
        <dbReference type="EMBL" id="GAI18924.1"/>
    </source>
</evidence>